<feature type="compositionally biased region" description="Polar residues" evidence="1">
    <location>
        <begin position="382"/>
        <end position="391"/>
    </location>
</feature>
<protein>
    <submittedName>
        <fullName evidence="2">Uncharacterized protein</fullName>
    </submittedName>
</protein>
<feature type="region of interest" description="Disordered" evidence="1">
    <location>
        <begin position="44"/>
        <end position="82"/>
    </location>
</feature>
<dbReference type="InParanoid" id="E9HRP4"/>
<organism evidence="2 3">
    <name type="scientific">Daphnia pulex</name>
    <name type="common">Water flea</name>
    <dbReference type="NCBI Taxonomy" id="6669"/>
    <lineage>
        <taxon>Eukaryota</taxon>
        <taxon>Metazoa</taxon>
        <taxon>Ecdysozoa</taxon>
        <taxon>Arthropoda</taxon>
        <taxon>Crustacea</taxon>
        <taxon>Branchiopoda</taxon>
        <taxon>Diplostraca</taxon>
        <taxon>Cladocera</taxon>
        <taxon>Anomopoda</taxon>
        <taxon>Daphniidae</taxon>
        <taxon>Daphnia</taxon>
    </lineage>
</organism>
<proteinExistence type="predicted"/>
<dbReference type="PhylomeDB" id="E9HRP4"/>
<dbReference type="HOGENOM" id="CLU_614289_0_0_1"/>
<dbReference type="EMBL" id="GL732739">
    <property type="protein sequence ID" value="EFX65597.1"/>
    <property type="molecule type" value="Genomic_DNA"/>
</dbReference>
<dbReference type="eggNOG" id="KOG2301">
    <property type="taxonomic scope" value="Eukaryota"/>
</dbReference>
<reference evidence="2 3" key="1">
    <citation type="journal article" date="2011" name="Science">
        <title>The ecoresponsive genome of Daphnia pulex.</title>
        <authorList>
            <person name="Colbourne J.K."/>
            <person name="Pfrender M.E."/>
            <person name="Gilbert D."/>
            <person name="Thomas W.K."/>
            <person name="Tucker A."/>
            <person name="Oakley T.H."/>
            <person name="Tokishita S."/>
            <person name="Aerts A."/>
            <person name="Arnold G.J."/>
            <person name="Basu M.K."/>
            <person name="Bauer D.J."/>
            <person name="Caceres C.E."/>
            <person name="Carmel L."/>
            <person name="Casola C."/>
            <person name="Choi J.H."/>
            <person name="Detter J.C."/>
            <person name="Dong Q."/>
            <person name="Dusheyko S."/>
            <person name="Eads B.D."/>
            <person name="Frohlich T."/>
            <person name="Geiler-Samerotte K.A."/>
            <person name="Gerlach D."/>
            <person name="Hatcher P."/>
            <person name="Jogdeo S."/>
            <person name="Krijgsveld J."/>
            <person name="Kriventseva E.V."/>
            <person name="Kultz D."/>
            <person name="Laforsch C."/>
            <person name="Lindquist E."/>
            <person name="Lopez J."/>
            <person name="Manak J.R."/>
            <person name="Muller J."/>
            <person name="Pangilinan J."/>
            <person name="Patwardhan R.P."/>
            <person name="Pitluck S."/>
            <person name="Pritham E.J."/>
            <person name="Rechtsteiner A."/>
            <person name="Rho M."/>
            <person name="Rogozin I.B."/>
            <person name="Sakarya O."/>
            <person name="Salamov A."/>
            <person name="Schaack S."/>
            <person name="Shapiro H."/>
            <person name="Shiga Y."/>
            <person name="Skalitzky C."/>
            <person name="Smith Z."/>
            <person name="Souvorov A."/>
            <person name="Sung W."/>
            <person name="Tang Z."/>
            <person name="Tsuchiya D."/>
            <person name="Tu H."/>
            <person name="Vos H."/>
            <person name="Wang M."/>
            <person name="Wolf Y.I."/>
            <person name="Yamagata H."/>
            <person name="Yamada T."/>
            <person name="Ye Y."/>
            <person name="Shaw J.R."/>
            <person name="Andrews J."/>
            <person name="Crease T.J."/>
            <person name="Tang H."/>
            <person name="Lucas S.M."/>
            <person name="Robertson H.M."/>
            <person name="Bork P."/>
            <person name="Koonin E.V."/>
            <person name="Zdobnov E.M."/>
            <person name="Grigoriev I.V."/>
            <person name="Lynch M."/>
            <person name="Boore J.L."/>
        </authorList>
    </citation>
    <scope>NUCLEOTIDE SEQUENCE [LARGE SCALE GENOMIC DNA]</scope>
</reference>
<feature type="region of interest" description="Disordered" evidence="1">
    <location>
        <begin position="371"/>
        <end position="430"/>
    </location>
</feature>
<feature type="region of interest" description="Disordered" evidence="1">
    <location>
        <begin position="292"/>
        <end position="311"/>
    </location>
</feature>
<evidence type="ECO:0000256" key="1">
    <source>
        <dbReference type="SAM" id="MobiDB-lite"/>
    </source>
</evidence>
<evidence type="ECO:0000313" key="2">
    <source>
        <dbReference type="EMBL" id="EFX65597.1"/>
    </source>
</evidence>
<name>E9HRP4_DAPPU</name>
<gene>
    <name evidence="2" type="ORF">DAPPUDRAFT_333047</name>
</gene>
<feature type="region of interest" description="Disordered" evidence="1">
    <location>
        <begin position="196"/>
        <end position="253"/>
    </location>
</feature>
<dbReference type="Proteomes" id="UP000000305">
    <property type="component" value="Unassembled WGS sequence"/>
</dbReference>
<feature type="compositionally biased region" description="Polar residues" evidence="1">
    <location>
        <begin position="196"/>
        <end position="216"/>
    </location>
</feature>
<dbReference type="AlphaFoldDB" id="E9HRP4"/>
<keyword evidence="3" id="KW-1185">Reference proteome</keyword>
<evidence type="ECO:0000313" key="3">
    <source>
        <dbReference type="Proteomes" id="UP000000305"/>
    </source>
</evidence>
<feature type="region of interest" description="Disordered" evidence="1">
    <location>
        <begin position="154"/>
        <end position="183"/>
    </location>
</feature>
<sequence length="430" mass="47492">MSLYTSNDVHQALEILTDQLDHQHDSRPPSVESASKVMHRLKPEGEAGMHRPNSRAWSPSPCALRRSHSPQPHYRRDMSPLPPRRAHDIGFSDAVSDVVDIVKHETSRKGRARAKLRGDEYSLSRCRTPTRQERHVRSRMIHPSMVSEYDRRHYRSASNSPDHFGDERVSPVPSPMPARLPSIPVKRGYRSATNSLEENLSRSPTPENLPSCSNNHGLVKEGSLSQHSYPTLPQRRSGGRRLPPTPRNPSTLNFGVVGAVVMATQRAPHSPTSAHLGGVMGPGGTINFPKLSPSPTHPSRTHHLPAIPSGQVGRLRDRLPTLPGASHPRSNNCGLPVGNDDEEDYMPALRIEPLSFEQALAMGRGVGGVGRQLPNGYKPGQQGVSVDSQLTPGDRRLVDRPPLNQRTLSNRPLQHRADEGRSDSDEDDWC</sequence>
<dbReference type="OrthoDB" id="6352074at2759"/>
<accession>E9HRP4</accession>
<dbReference type="OMA" id="YPPLIRT"/>
<dbReference type="STRING" id="6669.E9HRP4"/>
<dbReference type="KEGG" id="dpx:DAPPUDRAFT_333047"/>